<evidence type="ECO:0000313" key="4">
    <source>
        <dbReference type="Proteomes" id="UP001172159"/>
    </source>
</evidence>
<comment type="caution">
    <text evidence="3">The sequence shown here is derived from an EMBL/GenBank/DDBJ whole genome shotgun (WGS) entry which is preliminary data.</text>
</comment>
<accession>A0AA40ANH0</accession>
<reference evidence="3" key="1">
    <citation type="submission" date="2023-06" db="EMBL/GenBank/DDBJ databases">
        <title>Genome-scale phylogeny and comparative genomics of the fungal order Sordariales.</title>
        <authorList>
            <consortium name="Lawrence Berkeley National Laboratory"/>
            <person name="Hensen N."/>
            <person name="Bonometti L."/>
            <person name="Westerberg I."/>
            <person name="Brannstrom I.O."/>
            <person name="Guillou S."/>
            <person name="Cros-Aarteil S."/>
            <person name="Calhoun S."/>
            <person name="Haridas S."/>
            <person name="Kuo A."/>
            <person name="Mondo S."/>
            <person name="Pangilinan J."/>
            <person name="Riley R."/>
            <person name="Labutti K."/>
            <person name="Andreopoulos B."/>
            <person name="Lipzen A."/>
            <person name="Chen C."/>
            <person name="Yanf M."/>
            <person name="Daum C."/>
            <person name="Ng V."/>
            <person name="Clum A."/>
            <person name="Steindorff A."/>
            <person name="Ohm R."/>
            <person name="Martin F."/>
            <person name="Silar P."/>
            <person name="Natvig D."/>
            <person name="Lalanne C."/>
            <person name="Gautier V."/>
            <person name="Ament-Velasquez S.L."/>
            <person name="Kruys A."/>
            <person name="Hutchinson M.I."/>
            <person name="Powell A.J."/>
            <person name="Barry K."/>
            <person name="Miller A.N."/>
            <person name="Grigoriev I.V."/>
            <person name="Debuchy R."/>
            <person name="Gladieux P."/>
            <person name="Thoren M.H."/>
            <person name="Johannesson H."/>
        </authorList>
    </citation>
    <scope>NUCLEOTIDE SEQUENCE</scope>
    <source>
        <strain evidence="3">CBS 540.89</strain>
    </source>
</reference>
<evidence type="ECO:0000313" key="3">
    <source>
        <dbReference type="EMBL" id="KAK0719086.1"/>
    </source>
</evidence>
<dbReference type="InterPro" id="IPR000073">
    <property type="entry name" value="AB_hydrolase_1"/>
</dbReference>
<dbReference type="Proteomes" id="UP001172159">
    <property type="component" value="Unassembled WGS sequence"/>
</dbReference>
<gene>
    <name evidence="3" type="ORF">B0T21DRAFT_386702</name>
</gene>
<dbReference type="Pfam" id="PF12697">
    <property type="entry name" value="Abhydrolase_6"/>
    <property type="match status" value="1"/>
</dbReference>
<dbReference type="SUPFAM" id="SSF53474">
    <property type="entry name" value="alpha/beta-Hydrolases"/>
    <property type="match status" value="1"/>
</dbReference>
<dbReference type="InterPro" id="IPR029058">
    <property type="entry name" value="AB_hydrolase_fold"/>
</dbReference>
<feature type="region of interest" description="Disordered" evidence="1">
    <location>
        <begin position="68"/>
        <end position="93"/>
    </location>
</feature>
<dbReference type="Gene3D" id="3.40.50.1820">
    <property type="entry name" value="alpha/beta hydrolase"/>
    <property type="match status" value="1"/>
</dbReference>
<sequence>MEDISITLTTKPGASLKASVFSPPSPTTDNSLSDVLVVFLNGLVLSRRAWSPAITYLLSRYSNNNNQQPPTILTYDRYGQGDSDNDPTDDPSALPYGHDAYQVVSDLHQLLTQFIASSSCLSNLNSTRLVFICSSIGCPLARLYANAHAHQIQISAYLFLDSMIANTDFVSIFPDPDDPQFDPDSLPADISLQDLRYTRSQFYKFFHPTVPNAEHLDRRRLAEMLPFSDEPLLPLAAVPGSGSNDKKSPLLTVVGHDWDEFAEQCEKGTMTVPKRAINAFMNPAWASYNDGLAHLIQPPENQTPVKIATGCGHFIQKDDPEFVAREIKHLLDNLQG</sequence>
<protein>
    <submittedName>
        <fullName evidence="3">Alpha/Beta hydrolase protein</fullName>
    </submittedName>
</protein>
<dbReference type="EMBL" id="JAUKTV010000013">
    <property type="protein sequence ID" value="KAK0719086.1"/>
    <property type="molecule type" value="Genomic_DNA"/>
</dbReference>
<keyword evidence="3" id="KW-0378">Hydrolase</keyword>
<dbReference type="AlphaFoldDB" id="A0AA40ANH0"/>
<evidence type="ECO:0000259" key="2">
    <source>
        <dbReference type="Pfam" id="PF12697"/>
    </source>
</evidence>
<keyword evidence="4" id="KW-1185">Reference proteome</keyword>
<dbReference type="GO" id="GO:0016787">
    <property type="term" value="F:hydrolase activity"/>
    <property type="evidence" value="ECO:0007669"/>
    <property type="project" value="UniProtKB-KW"/>
</dbReference>
<evidence type="ECO:0000256" key="1">
    <source>
        <dbReference type="SAM" id="MobiDB-lite"/>
    </source>
</evidence>
<name>A0AA40ANH0_9PEZI</name>
<organism evidence="3 4">
    <name type="scientific">Apiosordaria backusii</name>
    <dbReference type="NCBI Taxonomy" id="314023"/>
    <lineage>
        <taxon>Eukaryota</taxon>
        <taxon>Fungi</taxon>
        <taxon>Dikarya</taxon>
        <taxon>Ascomycota</taxon>
        <taxon>Pezizomycotina</taxon>
        <taxon>Sordariomycetes</taxon>
        <taxon>Sordariomycetidae</taxon>
        <taxon>Sordariales</taxon>
        <taxon>Lasiosphaeriaceae</taxon>
        <taxon>Apiosordaria</taxon>
    </lineage>
</organism>
<proteinExistence type="predicted"/>
<feature type="domain" description="AB hydrolase-1" evidence="2">
    <location>
        <begin position="37"/>
        <end position="325"/>
    </location>
</feature>